<evidence type="ECO:0000256" key="1">
    <source>
        <dbReference type="ARBA" id="ARBA00022475"/>
    </source>
</evidence>
<evidence type="ECO:0000256" key="2">
    <source>
        <dbReference type="ARBA" id="ARBA00022516"/>
    </source>
</evidence>
<keyword evidence="8 10" id="KW-0594">Phospholipid biosynthesis</keyword>
<dbReference type="SMART" id="SM01207">
    <property type="entry name" value="G3P_acyltransf"/>
    <property type="match status" value="1"/>
</dbReference>
<evidence type="ECO:0000256" key="9">
    <source>
        <dbReference type="ARBA" id="ARBA00023264"/>
    </source>
</evidence>
<protein>
    <recommendedName>
        <fullName evidence="10">Glycerol-3-phosphate acyltransferase</fullName>
    </recommendedName>
    <alternativeName>
        <fullName evidence="10">Acyl-PO4 G3P acyltransferase</fullName>
    </alternativeName>
    <alternativeName>
        <fullName evidence="10">Acyl-phosphate--glycerol-3-phosphate acyltransferase</fullName>
    </alternativeName>
    <alternativeName>
        <fullName evidence="10">G3P acyltransferase</fullName>
        <shortName evidence="10">GPAT</shortName>
        <ecNumber evidence="10">2.3.1.275</ecNumber>
    </alternativeName>
    <alternativeName>
        <fullName evidence="10">Lysophosphatidic acid synthase</fullName>
        <shortName evidence="10">LPA synthase</shortName>
    </alternativeName>
</protein>
<dbReference type="PANTHER" id="PTHR30309">
    <property type="entry name" value="INNER MEMBRANE PROTEIN YGIH"/>
    <property type="match status" value="1"/>
</dbReference>
<evidence type="ECO:0000256" key="6">
    <source>
        <dbReference type="ARBA" id="ARBA00023098"/>
    </source>
</evidence>
<evidence type="ECO:0000256" key="5">
    <source>
        <dbReference type="ARBA" id="ARBA00022989"/>
    </source>
</evidence>
<dbReference type="GO" id="GO:0008654">
    <property type="term" value="P:phospholipid biosynthetic process"/>
    <property type="evidence" value="ECO:0007669"/>
    <property type="project" value="UniProtKB-UniRule"/>
</dbReference>
<feature type="transmembrane region" description="Helical" evidence="10">
    <location>
        <begin position="74"/>
        <end position="99"/>
    </location>
</feature>
<keyword evidence="6 10" id="KW-0443">Lipid metabolism</keyword>
<evidence type="ECO:0000256" key="3">
    <source>
        <dbReference type="ARBA" id="ARBA00022679"/>
    </source>
</evidence>
<accession>A0A1G2R6W4</accession>
<gene>
    <name evidence="10" type="primary">plsY</name>
    <name evidence="11" type="ORF">A3D59_02620</name>
</gene>
<comment type="similarity">
    <text evidence="10">Belongs to the PlsY family.</text>
</comment>
<keyword evidence="3 10" id="KW-0808">Transferase</keyword>
<comment type="catalytic activity">
    <reaction evidence="10">
        <text>an acyl phosphate + sn-glycerol 3-phosphate = a 1-acyl-sn-glycero-3-phosphate + phosphate</text>
        <dbReference type="Rhea" id="RHEA:34075"/>
        <dbReference type="ChEBI" id="CHEBI:43474"/>
        <dbReference type="ChEBI" id="CHEBI:57597"/>
        <dbReference type="ChEBI" id="CHEBI:57970"/>
        <dbReference type="ChEBI" id="CHEBI:59918"/>
        <dbReference type="EC" id="2.3.1.275"/>
    </reaction>
</comment>
<dbReference type="UniPathway" id="UPA00085"/>
<dbReference type="EMBL" id="MHTX01000028">
    <property type="protein sequence ID" value="OHA67992.1"/>
    <property type="molecule type" value="Genomic_DNA"/>
</dbReference>
<dbReference type="GO" id="GO:0043772">
    <property type="term" value="F:acyl-phosphate glycerol-3-phosphate acyltransferase activity"/>
    <property type="evidence" value="ECO:0007669"/>
    <property type="project" value="UniProtKB-UniRule"/>
</dbReference>
<dbReference type="HAMAP" id="MF_01043">
    <property type="entry name" value="PlsY"/>
    <property type="match status" value="1"/>
</dbReference>
<keyword evidence="9 10" id="KW-1208">Phospholipid metabolism</keyword>
<evidence type="ECO:0000256" key="7">
    <source>
        <dbReference type="ARBA" id="ARBA00023136"/>
    </source>
</evidence>
<comment type="subcellular location">
    <subcellularLocation>
        <location evidence="10">Cell membrane</location>
        <topology evidence="10">Multi-pass membrane protein</topology>
    </subcellularLocation>
</comment>
<dbReference type="InterPro" id="IPR003811">
    <property type="entry name" value="G3P_acylTferase_PlsY"/>
</dbReference>
<keyword evidence="5 10" id="KW-1133">Transmembrane helix</keyword>
<dbReference type="GO" id="GO:0005886">
    <property type="term" value="C:plasma membrane"/>
    <property type="evidence" value="ECO:0007669"/>
    <property type="project" value="UniProtKB-SubCell"/>
</dbReference>
<feature type="transmembrane region" description="Helical" evidence="10">
    <location>
        <begin position="164"/>
        <end position="181"/>
    </location>
</feature>
<evidence type="ECO:0000313" key="12">
    <source>
        <dbReference type="Proteomes" id="UP000179258"/>
    </source>
</evidence>
<feature type="transmembrane region" description="Helical" evidence="10">
    <location>
        <begin position="120"/>
        <end position="144"/>
    </location>
</feature>
<comment type="pathway">
    <text evidence="10">Lipid metabolism; phospholipid metabolism.</text>
</comment>
<comment type="caution">
    <text evidence="11">The sequence shown here is derived from an EMBL/GenBank/DDBJ whole genome shotgun (WGS) entry which is preliminary data.</text>
</comment>
<sequence length="232" mass="25691">MEILFLKIIFAVLAGYFLGSCNGAQLLHHFWRARFTRHITAIGTGNAGTQNVWMQMGRAPAVFVLLVDILKGYFSVWLASVIGIASPLVFIGGIAAIAGHNWPIYFHFHGGRGVATLTGALFAFDFSIAFWVTIASLLFVLIRWSGVMPLALIVGTAVLTYREFGGITVWMMALAAAVILARRFQVHRRFFAQAPLRTKWPVLKNIVLYDRPGANPPSLREIFMPEAVVIKT</sequence>
<dbReference type="PROSITE" id="PS51257">
    <property type="entry name" value="PROKAR_LIPOPROTEIN"/>
    <property type="match status" value="1"/>
</dbReference>
<dbReference type="PANTHER" id="PTHR30309:SF0">
    <property type="entry name" value="GLYCEROL-3-PHOSPHATE ACYLTRANSFERASE-RELATED"/>
    <property type="match status" value="1"/>
</dbReference>
<organism evidence="11 12">
    <name type="scientific">Candidatus Wildermuthbacteria bacterium RIFCSPHIGHO2_02_FULL_47_17</name>
    <dbReference type="NCBI Taxonomy" id="1802452"/>
    <lineage>
        <taxon>Bacteria</taxon>
        <taxon>Candidatus Wildermuthiibacteriota</taxon>
    </lineage>
</organism>
<keyword evidence="7 10" id="KW-0472">Membrane</keyword>
<evidence type="ECO:0000256" key="8">
    <source>
        <dbReference type="ARBA" id="ARBA00023209"/>
    </source>
</evidence>
<evidence type="ECO:0000313" key="11">
    <source>
        <dbReference type="EMBL" id="OHA67992.1"/>
    </source>
</evidence>
<proteinExistence type="inferred from homology"/>
<keyword evidence="2 10" id="KW-0444">Lipid biosynthesis</keyword>
<comment type="caution">
    <text evidence="10">Lacks conserved residue(s) required for the propagation of feature annotation.</text>
</comment>
<dbReference type="AlphaFoldDB" id="A0A1G2R6W4"/>
<comment type="subunit">
    <text evidence="10">Probably interacts with PlsX.</text>
</comment>
<name>A0A1G2R6W4_9BACT</name>
<dbReference type="EC" id="2.3.1.275" evidence="10"/>
<keyword evidence="4 10" id="KW-0812">Transmembrane</keyword>
<evidence type="ECO:0000256" key="10">
    <source>
        <dbReference type="HAMAP-Rule" id="MF_01043"/>
    </source>
</evidence>
<dbReference type="Pfam" id="PF02660">
    <property type="entry name" value="G3P_acyltransf"/>
    <property type="match status" value="1"/>
</dbReference>
<evidence type="ECO:0000256" key="4">
    <source>
        <dbReference type="ARBA" id="ARBA00022692"/>
    </source>
</evidence>
<keyword evidence="1 10" id="KW-1003">Cell membrane</keyword>
<comment type="function">
    <text evidence="10">Catalyzes the transfer of an acyl group from acyl-phosphate (acyl-PO(4)) to glycerol-3-phosphate (G3P) to form lysophosphatidic acid (LPA). This enzyme utilizes acyl-phosphate as fatty acyl donor, but not acyl-CoA or acyl-ACP.</text>
</comment>
<dbReference type="Proteomes" id="UP000179258">
    <property type="component" value="Unassembled WGS sequence"/>
</dbReference>
<reference evidence="11 12" key="1">
    <citation type="journal article" date="2016" name="Nat. Commun.">
        <title>Thousands of microbial genomes shed light on interconnected biogeochemical processes in an aquifer system.</title>
        <authorList>
            <person name="Anantharaman K."/>
            <person name="Brown C.T."/>
            <person name="Hug L.A."/>
            <person name="Sharon I."/>
            <person name="Castelle C.J."/>
            <person name="Probst A.J."/>
            <person name="Thomas B.C."/>
            <person name="Singh A."/>
            <person name="Wilkins M.J."/>
            <person name="Karaoz U."/>
            <person name="Brodie E.L."/>
            <person name="Williams K.H."/>
            <person name="Hubbard S.S."/>
            <person name="Banfield J.F."/>
        </authorList>
    </citation>
    <scope>NUCLEOTIDE SEQUENCE [LARGE SCALE GENOMIC DNA]</scope>
</reference>